<dbReference type="Proteomes" id="UP000553034">
    <property type="component" value="Unassembled WGS sequence"/>
</dbReference>
<protein>
    <submittedName>
        <fullName evidence="1">Uncharacterized protein</fullName>
    </submittedName>
</protein>
<reference evidence="1 2" key="1">
    <citation type="submission" date="2020-08" db="EMBL/GenBank/DDBJ databases">
        <title>Genomic Encyclopedia of Type Strains, Phase IV (KMG-IV): sequencing the most valuable type-strain genomes for metagenomic binning, comparative biology and taxonomic classification.</title>
        <authorList>
            <person name="Goeker M."/>
        </authorList>
    </citation>
    <scope>NUCLEOTIDE SEQUENCE [LARGE SCALE GENOMIC DNA]</scope>
    <source>
        <strain evidence="1 2">DSM 29568</strain>
    </source>
</reference>
<name>A0A840ENB2_9FLAO</name>
<keyword evidence="2" id="KW-1185">Reference proteome</keyword>
<organism evidence="1 2">
    <name type="scientific">Mesonia hippocampi</name>
    <dbReference type="NCBI Taxonomy" id="1628250"/>
    <lineage>
        <taxon>Bacteria</taxon>
        <taxon>Pseudomonadati</taxon>
        <taxon>Bacteroidota</taxon>
        <taxon>Flavobacteriia</taxon>
        <taxon>Flavobacteriales</taxon>
        <taxon>Flavobacteriaceae</taxon>
        <taxon>Mesonia</taxon>
    </lineage>
</organism>
<sequence length="268" mass="30863">MKLPGMNIAQNWEENLTWEGILDLESKGVDVTEIKERFLIRQKKQEEIDKYSNILRFTLEKVDAQFITNKTNIDKLENLDTAINNPTHQMAKDTIKPPLLFGKSKWRNDVTNAKIIYSSVIQSDKRLWEKVTSDITPAAVLLVYSINPKYAKNIAVLKKTSKYLNDFRDLDAIDKSKFSKNMVKLYNKLNDAQSSVHITLDETILDDLNIEANADIRVVSFYVYDDTPLPNKKLPSDGIIPFAWYRALETSNDNFGYGTKIIPAKYYL</sequence>
<comment type="caution">
    <text evidence="1">The sequence shown here is derived from an EMBL/GenBank/DDBJ whole genome shotgun (WGS) entry which is preliminary data.</text>
</comment>
<accession>A0A840ENB2</accession>
<gene>
    <name evidence="1" type="ORF">GGR32_000385</name>
</gene>
<proteinExistence type="predicted"/>
<dbReference type="AlphaFoldDB" id="A0A840ENB2"/>
<dbReference type="EMBL" id="JACIFO010000001">
    <property type="protein sequence ID" value="MBB4118113.1"/>
    <property type="molecule type" value="Genomic_DNA"/>
</dbReference>
<dbReference type="RefSeq" id="WP_183475769.1">
    <property type="nucleotide sequence ID" value="NZ_JACIFO010000001.1"/>
</dbReference>
<evidence type="ECO:0000313" key="1">
    <source>
        <dbReference type="EMBL" id="MBB4118113.1"/>
    </source>
</evidence>
<evidence type="ECO:0000313" key="2">
    <source>
        <dbReference type="Proteomes" id="UP000553034"/>
    </source>
</evidence>